<dbReference type="InterPro" id="IPR050902">
    <property type="entry name" value="ABC_Transporter_SBP"/>
</dbReference>
<evidence type="ECO:0000313" key="8">
    <source>
        <dbReference type="Proteomes" id="UP000094869"/>
    </source>
</evidence>
<keyword evidence="8" id="KW-1185">Reference proteome</keyword>
<dbReference type="Proteomes" id="UP000094869">
    <property type="component" value="Unassembled WGS sequence"/>
</dbReference>
<evidence type="ECO:0000259" key="4">
    <source>
        <dbReference type="PROSITE" id="PS50983"/>
    </source>
</evidence>
<dbReference type="InterPro" id="IPR002491">
    <property type="entry name" value="ABC_transptr_periplasmic_BD"/>
</dbReference>
<comment type="caution">
    <text evidence="5">The sequence shown here is derived from an EMBL/GenBank/DDBJ whole genome shotgun (WGS) entry which is preliminary data.</text>
</comment>
<sequence length="407" mass="44651">MVNHRRRACNRGRKKMKKIVSMIVVSIMAMSLCACTDKADQSASAGGSSVQQSEEFTEQLSTDSAAESEAESTEEPATRIITDSTGRDVEIPSRVESIVCVGVGALRYSCYMDAAGLVVGVEDYEVKEGMSRLYNYVNFDKFKDLPVTGTNGEPNIEEIITAGPQVIVMSSYASADADDLQAKSGIPVVMVPGSDTTLDDNAYETIRIMGELYGKEDRAQELTAYLKGIQKDLDDRTADIPEEDKPSVYVAGVSFKGAHGFEGTEAYYGPFELIHANNLANTTDQTGAFDIDLEQVLTWDPEIIFLDFNGMSLINEDYADNPDYYQNLTAVKEGKVYSQISFRSSASNLETALADAYYAACIMYPEQFSDIDPVEKAGEIFTALLGTNPYEDLKEAGYEFRQITIGE</sequence>
<evidence type="ECO:0000313" key="6">
    <source>
        <dbReference type="EMBL" id="ODR52375.1"/>
    </source>
</evidence>
<reference evidence="5 7" key="2">
    <citation type="submission" date="2016-08" db="EMBL/GenBank/DDBJ databases">
        <authorList>
            <person name="Seilhamer J.J."/>
        </authorList>
    </citation>
    <scope>NUCLEOTIDE SEQUENCE [LARGE SCALE GENOMIC DNA]</scope>
    <source>
        <strain evidence="5 7">NML150140-1</strain>
    </source>
</reference>
<reference evidence="6 8" key="1">
    <citation type="submission" date="2016-08" db="EMBL/GenBank/DDBJ databases">
        <title>Characterization of Isolates of Eisenbergiella tayi Derived from Blood Cultures, Using Whole Genome Sequencing.</title>
        <authorList>
            <person name="Bernier A.-M."/>
            <person name="Burdz T."/>
            <person name="Wiebe D."/>
            <person name="Bernard K."/>
        </authorList>
    </citation>
    <scope>NUCLEOTIDE SEQUENCE [LARGE SCALE GENOMIC DNA]</scope>
    <source>
        <strain evidence="6 8">NML120146</strain>
    </source>
</reference>
<dbReference type="EMBL" id="MEHD01000030">
    <property type="protein sequence ID" value="ODR52375.1"/>
    <property type="molecule type" value="Genomic_DNA"/>
</dbReference>
<protein>
    <submittedName>
        <fullName evidence="5">Iron ABC transporter substrate-binding protein</fullName>
    </submittedName>
</protein>
<dbReference type="CDD" id="cd01147">
    <property type="entry name" value="HemV-2"/>
    <property type="match status" value="1"/>
</dbReference>
<dbReference type="EMBL" id="MEHA01000040">
    <property type="protein sequence ID" value="ODR41572.1"/>
    <property type="molecule type" value="Genomic_DNA"/>
</dbReference>
<proteinExistence type="inferred from homology"/>
<feature type="signal peptide" evidence="3">
    <location>
        <begin position="1"/>
        <end position="34"/>
    </location>
</feature>
<feature type="compositionally biased region" description="Low complexity" evidence="2">
    <location>
        <begin position="44"/>
        <end position="53"/>
    </location>
</feature>
<dbReference type="PROSITE" id="PS51257">
    <property type="entry name" value="PROKAR_LIPOPROTEIN"/>
    <property type="match status" value="1"/>
</dbReference>
<dbReference type="PROSITE" id="PS50983">
    <property type="entry name" value="FE_B12_PBP"/>
    <property type="match status" value="1"/>
</dbReference>
<dbReference type="Proteomes" id="UP000094271">
    <property type="component" value="Unassembled WGS sequence"/>
</dbReference>
<gene>
    <name evidence="5" type="ORF">BEI59_32525</name>
    <name evidence="6" type="ORF">BEI63_20045</name>
</gene>
<dbReference type="Pfam" id="PF01497">
    <property type="entry name" value="Peripla_BP_2"/>
    <property type="match status" value="1"/>
</dbReference>
<feature type="domain" description="Fe/B12 periplasmic-binding" evidence="4">
    <location>
        <begin position="97"/>
        <end position="367"/>
    </location>
</feature>
<evidence type="ECO:0000256" key="2">
    <source>
        <dbReference type="SAM" id="MobiDB-lite"/>
    </source>
</evidence>
<feature type="region of interest" description="Disordered" evidence="2">
    <location>
        <begin position="44"/>
        <end position="85"/>
    </location>
</feature>
<organism evidence="5 7">
    <name type="scientific">Eisenbergiella tayi</name>
    <dbReference type="NCBI Taxonomy" id="1432052"/>
    <lineage>
        <taxon>Bacteria</taxon>
        <taxon>Bacillati</taxon>
        <taxon>Bacillota</taxon>
        <taxon>Clostridia</taxon>
        <taxon>Lachnospirales</taxon>
        <taxon>Lachnospiraceae</taxon>
        <taxon>Eisenbergiella</taxon>
    </lineage>
</organism>
<dbReference type="AlphaFoldDB" id="A0A1E3U7D7"/>
<evidence type="ECO:0000256" key="1">
    <source>
        <dbReference type="ARBA" id="ARBA00008814"/>
    </source>
</evidence>
<dbReference type="SUPFAM" id="SSF53807">
    <property type="entry name" value="Helical backbone' metal receptor"/>
    <property type="match status" value="1"/>
</dbReference>
<dbReference type="Gene3D" id="3.40.50.1980">
    <property type="entry name" value="Nitrogenase molybdenum iron protein domain"/>
    <property type="match status" value="2"/>
</dbReference>
<dbReference type="PANTHER" id="PTHR30535:SF34">
    <property type="entry name" value="MOLYBDATE-BINDING PROTEIN MOLA"/>
    <property type="match status" value="1"/>
</dbReference>
<feature type="chain" id="PRO_5038872032" evidence="3">
    <location>
        <begin position="35"/>
        <end position="407"/>
    </location>
</feature>
<comment type="similarity">
    <text evidence="1">Belongs to the bacterial solute-binding protein 8 family.</text>
</comment>
<name>A0A1E3U7D7_9FIRM</name>
<dbReference type="PANTHER" id="PTHR30535">
    <property type="entry name" value="VITAMIN B12-BINDING PROTEIN"/>
    <property type="match status" value="1"/>
</dbReference>
<keyword evidence="3" id="KW-0732">Signal</keyword>
<evidence type="ECO:0000313" key="5">
    <source>
        <dbReference type="EMBL" id="ODR41572.1"/>
    </source>
</evidence>
<accession>A0A1E3U7D7</accession>
<evidence type="ECO:0000313" key="7">
    <source>
        <dbReference type="Proteomes" id="UP000094271"/>
    </source>
</evidence>
<evidence type="ECO:0000256" key="3">
    <source>
        <dbReference type="SAM" id="SignalP"/>
    </source>
</evidence>